<evidence type="ECO:0000313" key="1">
    <source>
        <dbReference type="EMBL" id="KKO45055.1"/>
    </source>
</evidence>
<proteinExistence type="predicted"/>
<dbReference type="EMBL" id="LAHO01000012">
    <property type="protein sequence ID" value="KKO45055.1"/>
    <property type="molecule type" value="Genomic_DNA"/>
</dbReference>
<gene>
    <name evidence="1" type="ORF">WG68_13040</name>
</gene>
<organism evidence="1 2">
    <name type="scientific">Arsukibacterium ikkense</name>
    <dbReference type="NCBI Taxonomy" id="336831"/>
    <lineage>
        <taxon>Bacteria</taxon>
        <taxon>Pseudomonadati</taxon>
        <taxon>Pseudomonadota</taxon>
        <taxon>Gammaproteobacteria</taxon>
        <taxon>Chromatiales</taxon>
        <taxon>Chromatiaceae</taxon>
        <taxon>Arsukibacterium</taxon>
    </lineage>
</organism>
<protein>
    <submittedName>
        <fullName evidence="1">Uncharacterized protein</fullName>
    </submittedName>
</protein>
<dbReference type="PROSITE" id="PS51257">
    <property type="entry name" value="PROKAR_LIPOPROTEIN"/>
    <property type="match status" value="1"/>
</dbReference>
<comment type="caution">
    <text evidence="1">The sequence shown here is derived from an EMBL/GenBank/DDBJ whole genome shotgun (WGS) entry which is preliminary data.</text>
</comment>
<dbReference type="Proteomes" id="UP000034228">
    <property type="component" value="Unassembled WGS sequence"/>
</dbReference>
<name>A0A0M2V5X7_9GAMM</name>
<accession>A0A0M2V5X7</accession>
<dbReference type="STRING" id="336831.WG68_13040"/>
<sequence length="60" mass="6771">MAKSFPNIIQIPFKLKLLCSPGQASYLLSLLFTACRLSGYWQDMVPTGITFKPGGLWQHR</sequence>
<keyword evidence="2" id="KW-1185">Reference proteome</keyword>
<dbReference type="AlphaFoldDB" id="A0A0M2V5X7"/>
<reference evidence="1 2" key="1">
    <citation type="submission" date="2015-03" db="EMBL/GenBank/DDBJ databases">
        <title>Draft genome sequences of two protease-producing strains of Arsukibacterium isolated from two cold and alkaline environments.</title>
        <authorList>
            <person name="Lylloff J.E."/>
            <person name="Skov L.B."/>
            <person name="Jepsen M."/>
            <person name="Hallin P.F."/>
            <person name="Sorensen S.J."/>
            <person name="Stougaard P."/>
            <person name="Glaring M.A."/>
        </authorList>
    </citation>
    <scope>NUCLEOTIDE SEQUENCE [LARGE SCALE GENOMIC DNA]</scope>
    <source>
        <strain evidence="1 2">GCM72</strain>
    </source>
</reference>
<evidence type="ECO:0000313" key="2">
    <source>
        <dbReference type="Proteomes" id="UP000034228"/>
    </source>
</evidence>